<dbReference type="EMBL" id="CAADFW010000046">
    <property type="protein sequence ID" value="VFK60482.1"/>
    <property type="molecule type" value="Genomic_DNA"/>
</dbReference>
<proteinExistence type="predicted"/>
<dbReference type="EMBL" id="CAADFT010000078">
    <property type="protein sequence ID" value="VFK47176.1"/>
    <property type="molecule type" value="Genomic_DNA"/>
</dbReference>
<sequence length="66" mass="7817">MRRHTVSNAWPIVPRLSRGSPRRIAWSHTVGIRSVLIRLLLTRRRESCITVRFDLRQDRGGKYQYA</sequence>
<evidence type="ECO:0000313" key="3">
    <source>
        <dbReference type="EMBL" id="VFK60482.1"/>
    </source>
</evidence>
<reference evidence="3" key="1">
    <citation type="submission" date="2019-02" db="EMBL/GenBank/DDBJ databases">
        <authorList>
            <person name="Gruber-Vodicka R. H."/>
            <person name="Seah K. B. B."/>
        </authorList>
    </citation>
    <scope>NUCLEOTIDE SEQUENCE</scope>
    <source>
        <strain evidence="2">BECK_BZ123</strain>
        <strain evidence="1">BECK_BZ125</strain>
        <strain evidence="3">BECK_BZ126</strain>
    </source>
</reference>
<gene>
    <name evidence="2" type="ORF">BECKTC1821D_GA0114238_104714</name>
    <name evidence="1" type="ORF">BECKTC1821E_GA0114239_10783</name>
    <name evidence="3" type="ORF">BECKTC1821F_GA0114240_104615</name>
</gene>
<dbReference type="AlphaFoldDB" id="A0A451A3A7"/>
<evidence type="ECO:0000313" key="2">
    <source>
        <dbReference type="EMBL" id="VFK47453.1"/>
    </source>
</evidence>
<organism evidence="3">
    <name type="scientific">Candidatus Kentrum sp. TC</name>
    <dbReference type="NCBI Taxonomy" id="2126339"/>
    <lineage>
        <taxon>Bacteria</taxon>
        <taxon>Pseudomonadati</taxon>
        <taxon>Pseudomonadota</taxon>
        <taxon>Gammaproteobacteria</taxon>
        <taxon>Candidatus Kentrum</taxon>
    </lineage>
</organism>
<accession>A0A451A3A7</accession>
<evidence type="ECO:0000313" key="1">
    <source>
        <dbReference type="EMBL" id="VFK47176.1"/>
    </source>
</evidence>
<name>A0A451A3A7_9GAMM</name>
<dbReference type="EMBL" id="CAADFS010000047">
    <property type="protein sequence ID" value="VFK47453.1"/>
    <property type="molecule type" value="Genomic_DNA"/>
</dbReference>
<protein>
    <submittedName>
        <fullName evidence="3">Uncharacterized protein</fullName>
    </submittedName>
</protein>